<evidence type="ECO:0008006" key="5">
    <source>
        <dbReference type="Google" id="ProtNLM"/>
    </source>
</evidence>
<dbReference type="Proteomes" id="UP001596540">
    <property type="component" value="Unassembled WGS sequence"/>
</dbReference>
<evidence type="ECO:0000313" key="4">
    <source>
        <dbReference type="Proteomes" id="UP001596540"/>
    </source>
</evidence>
<feature type="region of interest" description="Disordered" evidence="1">
    <location>
        <begin position="56"/>
        <end position="80"/>
    </location>
</feature>
<accession>A0ABW2KC82</accession>
<reference evidence="4" key="1">
    <citation type="journal article" date="2019" name="Int. J. Syst. Evol. Microbiol.">
        <title>The Global Catalogue of Microorganisms (GCM) 10K type strain sequencing project: providing services to taxonomists for standard genome sequencing and annotation.</title>
        <authorList>
            <consortium name="The Broad Institute Genomics Platform"/>
            <consortium name="The Broad Institute Genome Sequencing Center for Infectious Disease"/>
            <person name="Wu L."/>
            <person name="Ma J."/>
        </authorList>
    </citation>
    <scope>NUCLEOTIDE SEQUENCE [LARGE SCALE GENOMIC DNA]</scope>
    <source>
        <strain evidence="4">CGMCC 4.7382</strain>
    </source>
</reference>
<keyword evidence="4" id="KW-1185">Reference proteome</keyword>
<proteinExistence type="predicted"/>
<dbReference type="RefSeq" id="WP_379868805.1">
    <property type="nucleotide sequence ID" value="NZ_JBHTBH010000001.1"/>
</dbReference>
<feature type="compositionally biased region" description="Polar residues" evidence="1">
    <location>
        <begin position="265"/>
        <end position="288"/>
    </location>
</feature>
<comment type="caution">
    <text evidence="3">The sequence shown here is derived from an EMBL/GenBank/DDBJ whole genome shotgun (WGS) entry which is preliminary data.</text>
</comment>
<evidence type="ECO:0000313" key="3">
    <source>
        <dbReference type="EMBL" id="MFC7326856.1"/>
    </source>
</evidence>
<sequence length="288" mass="30327">MLRRTSATAVAVTTIVVISAAPAHAQPSSSSSFLGQIECGTNGGNGCTVSIQGVEEREGSAGTPATGGQESGGQAAGGSEWDHVDWDAVDWDAVDWDAVDWDAIDWDSIDYSGGQPEEGQPPVNPERLIQEAMGSFEVPSPEIATSPGAGSPVLVRTPLWLWLDPESWEPATATAEIPGWSLSLTATPTQVKWIMGDGTELVCDGPGTPFDPQRHDPESESPDCGHVYERSSVGEPGETFTVRAEISWGIDWDSSDGGGGEMAPITTSSEIDLRVQESQSLVTDTGRN</sequence>
<organism evidence="3 4">
    <name type="scientific">Marinactinospora rubrisoli</name>
    <dbReference type="NCBI Taxonomy" id="2715399"/>
    <lineage>
        <taxon>Bacteria</taxon>
        <taxon>Bacillati</taxon>
        <taxon>Actinomycetota</taxon>
        <taxon>Actinomycetes</taxon>
        <taxon>Streptosporangiales</taxon>
        <taxon>Nocardiopsidaceae</taxon>
        <taxon>Marinactinospora</taxon>
    </lineage>
</organism>
<dbReference type="EMBL" id="JBHTBH010000001">
    <property type="protein sequence ID" value="MFC7326856.1"/>
    <property type="molecule type" value="Genomic_DNA"/>
</dbReference>
<evidence type="ECO:0000256" key="2">
    <source>
        <dbReference type="SAM" id="SignalP"/>
    </source>
</evidence>
<evidence type="ECO:0000256" key="1">
    <source>
        <dbReference type="SAM" id="MobiDB-lite"/>
    </source>
</evidence>
<feature type="signal peptide" evidence="2">
    <location>
        <begin position="1"/>
        <end position="25"/>
    </location>
</feature>
<gene>
    <name evidence="3" type="ORF">ACFQRF_03790</name>
</gene>
<name>A0ABW2KC82_9ACTN</name>
<keyword evidence="2" id="KW-0732">Signal</keyword>
<protein>
    <recommendedName>
        <fullName evidence="5">ATP/GTP-binding protein</fullName>
    </recommendedName>
</protein>
<feature type="chain" id="PRO_5046360985" description="ATP/GTP-binding protein" evidence="2">
    <location>
        <begin position="26"/>
        <end position="288"/>
    </location>
</feature>
<feature type="region of interest" description="Disordered" evidence="1">
    <location>
        <begin position="250"/>
        <end position="288"/>
    </location>
</feature>